<keyword evidence="3" id="KW-1185">Reference proteome</keyword>
<accession>A0A8T8SH61</accession>
<gene>
    <name evidence="2" type="ORF">A4X13_0g8140</name>
</gene>
<proteinExistence type="predicted"/>
<name>A0A8T8SH61_9BASI</name>
<comment type="caution">
    <text evidence="2">The sequence shown here is derived from an EMBL/GenBank/DDBJ whole genome shotgun (WGS) entry which is preliminary data.</text>
</comment>
<evidence type="ECO:0000256" key="1">
    <source>
        <dbReference type="SAM" id="MobiDB-lite"/>
    </source>
</evidence>
<feature type="region of interest" description="Disordered" evidence="1">
    <location>
        <begin position="397"/>
        <end position="445"/>
    </location>
</feature>
<sequence length="578" mass="61088">MFVAVDLTPLDDSIKPSSIILHPHLAPYDLDEFSLPLSFSVDGQALVHLKDDLPVIYSHHRACDALHNGVPVTKKPRSLRSGDTVTVLSSDAPASTFVAYAVQVAYYSFSTDLRKESALDIQRLQTGATLAQQTDTNPQFPLMLPAEGKLPSPAPVGTHWNGIRELINHVRQTSARAALLRQESQQQQLRSSSPLCGPDPSIWTESRTYADIIAQATSLPTSSKSTRSPRIEAALPLPSSPSQTSPSTSVLPPSLPGSVSKSTLPPASFSDSTLTHPAAASVTSLASSPSSHSAPHTAVGFLSASVSALPQVLSARAIPTSKSLLPSSKPHAARHFSSGVEAQAIAAPLHDRLVHSANVALQRIQAAWLDLRRGVLAAEGSAGIGGVNGAHHLQERDSTTGLPVHPTASEPRTHSASRSSESCVPRVSVSASPALNHSASDSDKSRTFLTWTPASSRRGTPDHAPSAQLHLNNLPHWSDLGSTSFSACRPVAGRPALPPLPTYGSPLPMSSASTTAANGSLIPLLGTTQEHHGTAHNHIDLVSTLRDREVGWNHGRGRTPVMQRLIPGRFGARAWRAG</sequence>
<dbReference type="AlphaFoldDB" id="A0A8T8SH61"/>
<evidence type="ECO:0000313" key="3">
    <source>
        <dbReference type="Proteomes" id="UP000077521"/>
    </source>
</evidence>
<feature type="region of interest" description="Disordered" evidence="1">
    <location>
        <begin position="219"/>
        <end position="273"/>
    </location>
</feature>
<feature type="compositionally biased region" description="Polar residues" evidence="1">
    <location>
        <begin position="219"/>
        <end position="228"/>
    </location>
</feature>
<feature type="compositionally biased region" description="Polar residues" evidence="1">
    <location>
        <begin position="429"/>
        <end position="439"/>
    </location>
</feature>
<feature type="compositionally biased region" description="Polar residues" evidence="1">
    <location>
        <begin position="263"/>
        <end position="273"/>
    </location>
</feature>
<dbReference type="EMBL" id="LWDF02001274">
    <property type="protein sequence ID" value="KAE8239567.1"/>
    <property type="molecule type" value="Genomic_DNA"/>
</dbReference>
<protein>
    <submittedName>
        <fullName evidence="2">Uncharacterized protein</fullName>
    </submittedName>
</protein>
<feature type="compositionally biased region" description="Low complexity" evidence="1">
    <location>
        <begin position="235"/>
        <end position="262"/>
    </location>
</feature>
<dbReference type="Proteomes" id="UP000077521">
    <property type="component" value="Unassembled WGS sequence"/>
</dbReference>
<organism evidence="2 3">
    <name type="scientific">Tilletia indica</name>
    <dbReference type="NCBI Taxonomy" id="43049"/>
    <lineage>
        <taxon>Eukaryota</taxon>
        <taxon>Fungi</taxon>
        <taxon>Dikarya</taxon>
        <taxon>Basidiomycota</taxon>
        <taxon>Ustilaginomycotina</taxon>
        <taxon>Exobasidiomycetes</taxon>
        <taxon>Tilletiales</taxon>
        <taxon>Tilletiaceae</taxon>
        <taxon>Tilletia</taxon>
    </lineage>
</organism>
<reference evidence="2" key="1">
    <citation type="submission" date="2016-04" db="EMBL/GenBank/DDBJ databases">
        <authorList>
            <person name="Nguyen H.D."/>
            <person name="Samba Siva P."/>
            <person name="Cullis J."/>
            <person name="Levesque C.A."/>
            <person name="Hambleton S."/>
        </authorList>
    </citation>
    <scope>NUCLEOTIDE SEQUENCE</scope>
    <source>
        <strain evidence="2">DAOMC 236416</strain>
    </source>
</reference>
<reference evidence="2" key="2">
    <citation type="journal article" date="2019" name="IMA Fungus">
        <title>Genome sequencing and comparison of five Tilletia species to identify candidate genes for the detection of regulated species infecting wheat.</title>
        <authorList>
            <person name="Nguyen H.D.T."/>
            <person name="Sultana T."/>
            <person name="Kesanakurti P."/>
            <person name="Hambleton S."/>
        </authorList>
    </citation>
    <scope>NUCLEOTIDE SEQUENCE</scope>
    <source>
        <strain evidence="2">DAOMC 236416</strain>
    </source>
</reference>
<evidence type="ECO:0000313" key="2">
    <source>
        <dbReference type="EMBL" id="KAE8239567.1"/>
    </source>
</evidence>